<name>A0ABQ5KPH9_9EUKA</name>
<protein>
    <submittedName>
        <fullName evidence="2">Uncharacterized protein</fullName>
    </submittedName>
</protein>
<feature type="coiled-coil region" evidence="1">
    <location>
        <begin position="96"/>
        <end position="123"/>
    </location>
</feature>
<evidence type="ECO:0000313" key="2">
    <source>
        <dbReference type="EMBL" id="GKT33224.1"/>
    </source>
</evidence>
<accession>A0ABQ5KPH9</accession>
<reference evidence="2" key="1">
    <citation type="submission" date="2022-03" db="EMBL/GenBank/DDBJ databases">
        <title>Draft genome sequence of Aduncisulcus paluster, a free-living microaerophilic Fornicata.</title>
        <authorList>
            <person name="Yuyama I."/>
            <person name="Kume K."/>
            <person name="Tamura T."/>
            <person name="Inagaki Y."/>
            <person name="Hashimoto T."/>
        </authorList>
    </citation>
    <scope>NUCLEOTIDE SEQUENCE</scope>
    <source>
        <strain evidence="2">NY0171</strain>
    </source>
</reference>
<dbReference type="Proteomes" id="UP001057375">
    <property type="component" value="Unassembled WGS sequence"/>
</dbReference>
<organism evidence="2 3">
    <name type="scientific">Aduncisulcus paluster</name>
    <dbReference type="NCBI Taxonomy" id="2918883"/>
    <lineage>
        <taxon>Eukaryota</taxon>
        <taxon>Metamonada</taxon>
        <taxon>Carpediemonas-like organisms</taxon>
        <taxon>Aduncisulcus</taxon>
    </lineage>
</organism>
<evidence type="ECO:0000313" key="3">
    <source>
        <dbReference type="Proteomes" id="UP001057375"/>
    </source>
</evidence>
<evidence type="ECO:0000256" key="1">
    <source>
        <dbReference type="SAM" id="Coils"/>
    </source>
</evidence>
<dbReference type="EMBL" id="BQXS01010176">
    <property type="protein sequence ID" value="GKT33224.1"/>
    <property type="molecule type" value="Genomic_DNA"/>
</dbReference>
<gene>
    <name evidence="2" type="ORF">ADUPG1_007204</name>
</gene>
<keyword evidence="1" id="KW-0175">Coiled coil</keyword>
<proteinExistence type="predicted"/>
<comment type="caution">
    <text evidence="2">The sequence shown here is derived from an EMBL/GenBank/DDBJ whole genome shotgun (WGS) entry which is preliminary data.</text>
</comment>
<keyword evidence="3" id="KW-1185">Reference proteome</keyword>
<sequence>MYTQEKTRETDILKDFRHASDGKQLASVLQSTSSKLLQNSVIDDLQEQIHILLEEIHDIEKDLRNVVSMGDKYGSDMFSSSITFLSKVFEGRKIKLQALVAQLDSLQKQQSQAKSVLESMDKDGVFLYSQRIPSSSASVHIPSSLSHKSFAASSRSPAVLSPHSPVSHVSSHSHVPSSSNVFSFPVRTPSSVHSIQVDGTGIKSIKGEDGTLLTHIHSPILANQSNK</sequence>